<evidence type="ECO:0000256" key="4">
    <source>
        <dbReference type="ARBA" id="ARBA00022729"/>
    </source>
</evidence>
<evidence type="ECO:0000256" key="10">
    <source>
        <dbReference type="SAM" id="SignalP"/>
    </source>
</evidence>
<evidence type="ECO:0000313" key="13">
    <source>
        <dbReference type="Proteomes" id="UP000736672"/>
    </source>
</evidence>
<dbReference type="PANTHER" id="PTHR23421">
    <property type="entry name" value="BETA-GALACTOSIDASE RELATED"/>
    <property type="match status" value="1"/>
</dbReference>
<dbReference type="InterPro" id="IPR037110">
    <property type="entry name" value="Betagal_dom2_sf"/>
</dbReference>
<dbReference type="InterPro" id="IPR008979">
    <property type="entry name" value="Galactose-bd-like_sf"/>
</dbReference>
<evidence type="ECO:0000256" key="6">
    <source>
        <dbReference type="ARBA" id="ARBA00023180"/>
    </source>
</evidence>
<dbReference type="InterPro" id="IPR019801">
    <property type="entry name" value="Glyco_hydro_35_CS"/>
</dbReference>
<dbReference type="InterPro" id="IPR036833">
    <property type="entry name" value="BetaGal_dom3_sf"/>
</dbReference>
<dbReference type="InterPro" id="IPR025972">
    <property type="entry name" value="BetaGal_dom3"/>
</dbReference>
<evidence type="ECO:0000256" key="7">
    <source>
        <dbReference type="ARBA" id="ARBA00023295"/>
    </source>
</evidence>
<comment type="catalytic activity">
    <reaction evidence="1 8">
        <text>Hydrolysis of terminal non-reducing beta-D-galactose residues in beta-D-galactosides.</text>
        <dbReference type="EC" id="3.2.1.23"/>
    </reaction>
</comment>
<dbReference type="SUPFAM" id="SSF49785">
    <property type="entry name" value="Galactose-binding domain-like"/>
    <property type="match status" value="2"/>
</dbReference>
<dbReference type="Gene3D" id="2.102.20.10">
    <property type="entry name" value="Beta-galactosidase, domain 2"/>
    <property type="match status" value="1"/>
</dbReference>
<dbReference type="InterPro" id="IPR017853">
    <property type="entry name" value="GH"/>
</dbReference>
<dbReference type="FunFam" id="3.20.20.80:FF:000040">
    <property type="entry name" value="Beta-galactosidase A"/>
    <property type="match status" value="1"/>
</dbReference>
<organism evidence="12 13">
    <name type="scientific">Fusarium solani</name>
    <name type="common">Filamentous fungus</name>
    <dbReference type="NCBI Taxonomy" id="169388"/>
    <lineage>
        <taxon>Eukaryota</taxon>
        <taxon>Fungi</taxon>
        <taxon>Dikarya</taxon>
        <taxon>Ascomycota</taxon>
        <taxon>Pezizomycotina</taxon>
        <taxon>Sordariomycetes</taxon>
        <taxon>Hypocreomycetidae</taxon>
        <taxon>Hypocreales</taxon>
        <taxon>Nectriaceae</taxon>
        <taxon>Fusarium</taxon>
        <taxon>Fusarium solani species complex</taxon>
    </lineage>
</organism>
<evidence type="ECO:0000256" key="3">
    <source>
        <dbReference type="ARBA" id="ARBA00012756"/>
    </source>
</evidence>
<dbReference type="Pfam" id="PF13363">
    <property type="entry name" value="BetaGal_dom3"/>
    <property type="match status" value="1"/>
</dbReference>
<dbReference type="SUPFAM" id="SSF51011">
    <property type="entry name" value="Glycosyl hydrolase domain"/>
    <property type="match status" value="1"/>
</dbReference>
<dbReference type="EMBL" id="JAGTJS010000036">
    <property type="protein sequence ID" value="KAH7230733.1"/>
    <property type="molecule type" value="Genomic_DNA"/>
</dbReference>
<dbReference type="InterPro" id="IPR018954">
    <property type="entry name" value="Betagal_dom2"/>
</dbReference>
<keyword evidence="5 8" id="KW-0378">Hydrolase</keyword>
<dbReference type="FunFam" id="2.60.120.260:FF:000065">
    <property type="entry name" value="Beta-galactosidase A"/>
    <property type="match status" value="1"/>
</dbReference>
<dbReference type="Pfam" id="PF13364">
    <property type="entry name" value="BetaGal_ABD2"/>
    <property type="match status" value="2"/>
</dbReference>
<evidence type="ECO:0000259" key="11">
    <source>
        <dbReference type="SMART" id="SM01029"/>
    </source>
</evidence>
<evidence type="ECO:0000256" key="9">
    <source>
        <dbReference type="RuleBase" id="RU003679"/>
    </source>
</evidence>
<dbReference type="Pfam" id="PF10435">
    <property type="entry name" value="BetaGal_dom2"/>
    <property type="match status" value="1"/>
</dbReference>
<dbReference type="FunFam" id="2.102.20.10:FF:000001">
    <property type="entry name" value="Beta-galactosidase A"/>
    <property type="match status" value="1"/>
</dbReference>
<reference evidence="12" key="1">
    <citation type="journal article" date="2021" name="Nat. Commun.">
        <title>Genetic determinants of endophytism in the Arabidopsis root mycobiome.</title>
        <authorList>
            <person name="Mesny F."/>
            <person name="Miyauchi S."/>
            <person name="Thiergart T."/>
            <person name="Pickel B."/>
            <person name="Atanasova L."/>
            <person name="Karlsson M."/>
            <person name="Huettel B."/>
            <person name="Barry K.W."/>
            <person name="Haridas S."/>
            <person name="Chen C."/>
            <person name="Bauer D."/>
            <person name="Andreopoulos W."/>
            <person name="Pangilinan J."/>
            <person name="LaButti K."/>
            <person name="Riley R."/>
            <person name="Lipzen A."/>
            <person name="Clum A."/>
            <person name="Drula E."/>
            <person name="Henrissat B."/>
            <person name="Kohler A."/>
            <person name="Grigoriev I.V."/>
            <person name="Martin F.M."/>
            <person name="Hacquard S."/>
        </authorList>
    </citation>
    <scope>NUCLEOTIDE SEQUENCE</scope>
    <source>
        <strain evidence="12">FSSC 5 MPI-SDFR-AT-0091</strain>
    </source>
</reference>
<dbReference type="Proteomes" id="UP000736672">
    <property type="component" value="Unassembled WGS sequence"/>
</dbReference>
<dbReference type="GO" id="GO:0004565">
    <property type="term" value="F:beta-galactosidase activity"/>
    <property type="evidence" value="ECO:0007669"/>
    <property type="project" value="UniProtKB-EC"/>
</dbReference>
<dbReference type="GO" id="GO:0005975">
    <property type="term" value="P:carbohydrate metabolic process"/>
    <property type="evidence" value="ECO:0007669"/>
    <property type="project" value="InterPro"/>
</dbReference>
<evidence type="ECO:0000256" key="8">
    <source>
        <dbReference type="RuleBase" id="RU000675"/>
    </source>
</evidence>
<dbReference type="InterPro" id="IPR025300">
    <property type="entry name" value="BetaGal_jelly_roll_dom"/>
</dbReference>
<dbReference type="Pfam" id="PF01301">
    <property type="entry name" value="Glyco_hydro_35"/>
    <property type="match status" value="1"/>
</dbReference>
<sequence length="1012" mass="110920">MKLISTLLTALGASLCCARTLQIRGGRPFDVIQSPHERDVLQDIVTWDEHSLFINGERVTIFSAEIHPFRLPVPSLYLDLFQKVKAAGFNMVSFYVDWALLEGKPGEFRSEGVLAIEPFIDAAKEAGIFLLARPGPYINAEASGGGFPGWLQRVKGTLRTNASDYLSATDNYMEHICSIIAKAQITNGGPVILFQPENEYSAGDGVPFPSHEYLKYVNDQARNAGIVVPLINNDAWQGGTGAPGSGIGAVDIYGHDGYPAGFDCANPHAWPKDGLPTTWHAEHMQKSPNTPYSIIEFQGGAFDPPGGGGFENCYILTNHEFARVFYKNNLAAGVTIFNIYMLIVQTFGGTNWGNLGHCDGYTSYDYGAAIKEDRSIDREKYSEIKLQGQFLRVSPSYATATPGNLSTSRYTDNEEIAVTPLTTEKEGSFFVVRHADFTSTESSSYKLKLPTSAGTLTVPQLGGSLSLNGRDSKIHVADYAVGEHTILYSTAEVLTWKKFGDKTVLILYSGPDELHEVAIKGKSAFKVVEGSGVKSDTKKNASILQWKTSSSRRVVQRDSLFIYLLDRNSAYKYWVPDLPGKGDRSAYGTSVMNPDSVIINGPQLVRSISVQGSKLSVQADFNISSTPLEIIGAPKGVSKLVLNGKEQRYQKSKLGNWIAQRDVELPTIKELDLSSLDWNYVDSLPEIKKDYNDGKWPVADQTTTNNTRVPLQNTVSLYGSDYGFHAGALIYRGHFTADGSETQLKLWTQGGRAFATAVWLDDKFLGSFTGNGATGNFNSTYELPKLQKGKRYVVTVVVDNTGLNGNWTPGYDEQKSPRGILNWALVTKSGRETPVTKWKLTGNLGGEDYVDKFRGPLNEGGFYFERQGYHLPSPPLKHFKKGSPFKGIDKGGVAFYTAKLGLDYPSSQFDIPLSFTFKNSTESGPYRALLFVNGFQFGRYVSSIGPQTVFPVPEGVLNYQGDNWIGVSIWALEDKGAKLPGLSLTAGASVQTGRQPVKLVQGPKYSQRSGAY</sequence>
<comment type="caution">
    <text evidence="12">The sequence shown here is derived from an EMBL/GenBank/DDBJ whole genome shotgun (WGS) entry which is preliminary data.</text>
</comment>
<feature type="signal peptide" evidence="10">
    <location>
        <begin position="1"/>
        <end position="18"/>
    </location>
</feature>
<dbReference type="Gene3D" id="2.60.120.260">
    <property type="entry name" value="Galactose-binding domain-like"/>
    <property type="match status" value="2"/>
</dbReference>
<name>A0A9P9G1R6_FUSSL</name>
<feature type="chain" id="PRO_5040417184" description="Beta-galactosidase" evidence="10">
    <location>
        <begin position="19"/>
        <end position="1012"/>
    </location>
</feature>
<gene>
    <name evidence="12" type="ORF">B0J15DRAFT_575494</name>
</gene>
<dbReference type="PRINTS" id="PR00742">
    <property type="entry name" value="GLHYDRLASE35"/>
</dbReference>
<dbReference type="SUPFAM" id="SSF117100">
    <property type="entry name" value="Beta-galactosidase LacA, domain 3"/>
    <property type="match status" value="1"/>
</dbReference>
<keyword evidence="6" id="KW-0325">Glycoprotein</keyword>
<evidence type="ECO:0000256" key="2">
    <source>
        <dbReference type="ARBA" id="ARBA00009809"/>
    </source>
</evidence>
<keyword evidence="13" id="KW-1185">Reference proteome</keyword>
<dbReference type="SUPFAM" id="SSF51445">
    <property type="entry name" value="(Trans)glycosidases"/>
    <property type="match status" value="1"/>
</dbReference>
<proteinExistence type="inferred from homology"/>
<dbReference type="AlphaFoldDB" id="A0A9P9G1R6"/>
<protein>
    <recommendedName>
        <fullName evidence="3 8">Beta-galactosidase</fullName>
        <ecNumber evidence="3 8">3.2.1.23</ecNumber>
    </recommendedName>
</protein>
<accession>A0A9P9G1R6</accession>
<dbReference type="Gene3D" id="2.60.390.10">
    <property type="entry name" value="Beta-galactosidase, domain 3"/>
    <property type="match status" value="1"/>
</dbReference>
<keyword evidence="4 10" id="KW-0732">Signal</keyword>
<keyword evidence="7 8" id="KW-0326">Glycosidase</keyword>
<comment type="similarity">
    <text evidence="2 9">Belongs to the glycosyl hydrolase 35 family.</text>
</comment>
<dbReference type="EC" id="3.2.1.23" evidence="3 8"/>
<feature type="domain" description="Beta-galactosidase" evidence="11">
    <location>
        <begin position="397"/>
        <end position="573"/>
    </location>
</feature>
<evidence type="ECO:0000256" key="5">
    <source>
        <dbReference type="ARBA" id="ARBA00022801"/>
    </source>
</evidence>
<dbReference type="PROSITE" id="PS01182">
    <property type="entry name" value="GLYCOSYL_HYDROL_F35"/>
    <property type="match status" value="1"/>
</dbReference>
<evidence type="ECO:0000313" key="12">
    <source>
        <dbReference type="EMBL" id="KAH7230733.1"/>
    </source>
</evidence>
<dbReference type="OrthoDB" id="1657402at2759"/>
<dbReference type="SMART" id="SM01029">
    <property type="entry name" value="BetaGal_dom2"/>
    <property type="match status" value="1"/>
</dbReference>
<dbReference type="InterPro" id="IPR031330">
    <property type="entry name" value="Gly_Hdrlase_35_cat"/>
</dbReference>
<dbReference type="InterPro" id="IPR001944">
    <property type="entry name" value="Glycoside_Hdrlase_35"/>
</dbReference>
<evidence type="ECO:0000256" key="1">
    <source>
        <dbReference type="ARBA" id="ARBA00001412"/>
    </source>
</evidence>
<dbReference type="Gene3D" id="3.20.20.80">
    <property type="entry name" value="Glycosidases"/>
    <property type="match status" value="1"/>
</dbReference>